<dbReference type="Gene3D" id="3.40.228.10">
    <property type="entry name" value="Dimethylsulfoxide Reductase, domain 2"/>
    <property type="match status" value="1"/>
</dbReference>
<dbReference type="SUPFAM" id="SSF53706">
    <property type="entry name" value="Formate dehydrogenase/DMSO reductase, domains 1-3"/>
    <property type="match status" value="1"/>
</dbReference>
<dbReference type="InterPro" id="IPR006963">
    <property type="entry name" value="Mopterin_OxRdtase_4Fe-4S_dom"/>
</dbReference>
<dbReference type="PANTHER" id="PTHR43105:SF10">
    <property type="entry name" value="NADH-QUINONE OXIDOREDUCTASE SUBUNIT G"/>
    <property type="match status" value="1"/>
</dbReference>
<dbReference type="RefSeq" id="WP_163964184.1">
    <property type="nucleotide sequence ID" value="NZ_JAAIVB010000045.1"/>
</dbReference>
<keyword evidence="8" id="KW-1185">Reference proteome</keyword>
<evidence type="ECO:0000256" key="4">
    <source>
        <dbReference type="ARBA" id="ARBA00023014"/>
    </source>
</evidence>
<dbReference type="Pfam" id="PF00384">
    <property type="entry name" value="Molybdopterin"/>
    <property type="match status" value="1"/>
</dbReference>
<dbReference type="CDD" id="cd02754">
    <property type="entry name" value="MopB_Nitrate-R-NapA-like"/>
    <property type="match status" value="1"/>
</dbReference>
<evidence type="ECO:0000313" key="7">
    <source>
        <dbReference type="EMBL" id="NEX62207.1"/>
    </source>
</evidence>
<dbReference type="Gene3D" id="2.40.40.20">
    <property type="match status" value="1"/>
</dbReference>
<evidence type="ECO:0000256" key="5">
    <source>
        <dbReference type="SAM" id="MobiDB-lite"/>
    </source>
</evidence>
<dbReference type="InterPro" id="IPR009010">
    <property type="entry name" value="Asp_de-COase-like_dom_sf"/>
</dbReference>
<organism evidence="7 8">
    <name type="scientific">Noviherbaspirillum galbum</name>
    <dbReference type="NCBI Taxonomy" id="2709383"/>
    <lineage>
        <taxon>Bacteria</taxon>
        <taxon>Pseudomonadati</taxon>
        <taxon>Pseudomonadota</taxon>
        <taxon>Betaproteobacteria</taxon>
        <taxon>Burkholderiales</taxon>
        <taxon>Oxalobacteraceae</taxon>
        <taxon>Noviherbaspirillum</taxon>
    </lineage>
</organism>
<dbReference type="SUPFAM" id="SSF50692">
    <property type="entry name" value="ADC-like"/>
    <property type="match status" value="1"/>
</dbReference>
<evidence type="ECO:0000256" key="1">
    <source>
        <dbReference type="ARBA" id="ARBA00022485"/>
    </source>
</evidence>
<name>A0A6B3SNC9_9BURK</name>
<feature type="domain" description="4Fe-4S Mo/W bis-MGD-type" evidence="6">
    <location>
        <begin position="37"/>
        <end position="93"/>
    </location>
</feature>
<dbReference type="PROSITE" id="PS51669">
    <property type="entry name" value="4FE4S_MOW_BIS_MGD"/>
    <property type="match status" value="1"/>
</dbReference>
<dbReference type="SMART" id="SM00926">
    <property type="entry name" value="Molybdop_Fe4S4"/>
    <property type="match status" value="1"/>
</dbReference>
<dbReference type="GO" id="GO:0051539">
    <property type="term" value="F:4 iron, 4 sulfur cluster binding"/>
    <property type="evidence" value="ECO:0007669"/>
    <property type="project" value="UniProtKB-KW"/>
</dbReference>
<gene>
    <name evidence="7" type="ORF">G3574_14055</name>
</gene>
<keyword evidence="2" id="KW-0479">Metal-binding</keyword>
<evidence type="ECO:0000256" key="2">
    <source>
        <dbReference type="ARBA" id="ARBA00022723"/>
    </source>
</evidence>
<dbReference type="Proteomes" id="UP000482155">
    <property type="component" value="Unassembled WGS sequence"/>
</dbReference>
<dbReference type="Gene3D" id="3.40.50.740">
    <property type="match status" value="1"/>
</dbReference>
<dbReference type="Pfam" id="PF01568">
    <property type="entry name" value="Molydop_binding"/>
    <property type="match status" value="1"/>
</dbReference>
<sequence length="962" mass="107425">MPVTRDSISDIWGQRTPFHGEGSWPVRVDQRVSEEPDRWVQSACVLCSNGCGCDIGVKDGRIVGVRGRAEDVVNRGRLGPKGLHGWEANNSPDRLTQPLIKRNGKLEPGTWEEAMAMIVARAKEALEKYSAGAIGFYTTGQLFLEEYYTLAVIGKAGLGTPHMDGNTRLCTATAAAALKETFGSDGQPGSYFDVDTTDCILMVGHNMSATDTVLWMRTLDRRRGPNPPKLIIIDPRRTMTAREADLHLAPRIGTNVAVMNGLLHLIIEGGHANQDFIDQHTVGFAKLKETVAEYPPEKVERITGIPTADLRLAADMIGGSQMLLSSCLQGVYQSNQATAAAVQINNLNLILGRIGRPGCGILQMNGQPTAQNTRESGADGDLPGFRNWDNVEDVQELAKLWNVDAAIIPHWTPPTHAMQIFRYCETGSIRFLWIQATNPAVSLPNLDRIRRILRHSNLFVVLQDAFLTETAQMADVVLPAALWGEKTGCFTNVDRTVHISHKAVEPPGQARSDLDIFIDFARRMDLRDKDGAPLIKWSTAEQAFEAWKECTRGRLCDYTGLSYAKLSAGSGIPWPCNEEHPDGEPSLYKSLVFPTEPEKCESYGHDLITGSMVSPVEYKANNPAGRAMLKAAHYMQPFETPDEEYPLFLTTGRLIYHFHTRTKTGRSQPLVDAAPDAFVQISEQDAKQFRIAEGDWIRLRSRRGMLEAPAQIGDIRPGEIFVPFHYGYWDDPDRSRAANELTVYEWDPVSKQPHYKYAAVKLEKIPKPSSTQPEKIGIGAAGDTAHGVAETLKDLKDSAVQAVKHMKPERAHMADYIGLLQEAERRLVEGFHQVGDTHKEEPDMSSLCRVFAQWSDESARMLDPFVQRYGERKEGEPEKLDKALLEKRSPNAFNMLRDLHDLWLMVNESMISLDVLEQAARAKHDKEFEKTIKAIRSKNKRQRTWLRTRLRQAAPQTLVVPS</sequence>
<proteinExistence type="predicted"/>
<dbReference type="Gene3D" id="2.20.25.90">
    <property type="entry name" value="ADC-like domains"/>
    <property type="match status" value="1"/>
</dbReference>
<comment type="caution">
    <text evidence="7">The sequence shown here is derived from an EMBL/GenBank/DDBJ whole genome shotgun (WGS) entry which is preliminary data.</text>
</comment>
<dbReference type="GO" id="GO:0043546">
    <property type="term" value="F:molybdopterin cofactor binding"/>
    <property type="evidence" value="ECO:0007669"/>
    <property type="project" value="InterPro"/>
</dbReference>
<dbReference type="InterPro" id="IPR006656">
    <property type="entry name" value="Mopterin_OxRdtase"/>
</dbReference>
<keyword evidence="4" id="KW-0411">Iron-sulfur</keyword>
<dbReference type="EMBL" id="JAAIVB010000045">
    <property type="protein sequence ID" value="NEX62207.1"/>
    <property type="molecule type" value="Genomic_DNA"/>
</dbReference>
<keyword evidence="3" id="KW-0408">Iron</keyword>
<dbReference type="PANTHER" id="PTHR43105">
    <property type="entry name" value="RESPIRATORY NITRATE REDUCTASE"/>
    <property type="match status" value="1"/>
</dbReference>
<dbReference type="GO" id="GO:0045333">
    <property type="term" value="P:cellular respiration"/>
    <property type="evidence" value="ECO:0007669"/>
    <property type="project" value="UniProtKB-ARBA"/>
</dbReference>
<dbReference type="AlphaFoldDB" id="A0A6B3SNC9"/>
<reference evidence="7 8" key="1">
    <citation type="submission" date="2020-02" db="EMBL/GenBank/DDBJ databases">
        <authorList>
            <person name="Kim M.K."/>
        </authorList>
    </citation>
    <scope>NUCLEOTIDE SEQUENCE [LARGE SCALE GENOMIC DNA]</scope>
    <source>
        <strain evidence="7 8">17J57-3</strain>
    </source>
</reference>
<dbReference type="Pfam" id="PF04879">
    <property type="entry name" value="Molybdop_Fe4S4"/>
    <property type="match status" value="1"/>
</dbReference>
<feature type="region of interest" description="Disordered" evidence="5">
    <location>
        <begin position="1"/>
        <end position="20"/>
    </location>
</feature>
<dbReference type="GO" id="GO:1990204">
    <property type="term" value="C:oxidoreductase complex"/>
    <property type="evidence" value="ECO:0007669"/>
    <property type="project" value="UniProtKB-ARBA"/>
</dbReference>
<dbReference type="GO" id="GO:0046872">
    <property type="term" value="F:metal ion binding"/>
    <property type="evidence" value="ECO:0007669"/>
    <property type="project" value="UniProtKB-KW"/>
</dbReference>
<evidence type="ECO:0000256" key="3">
    <source>
        <dbReference type="ARBA" id="ARBA00023004"/>
    </source>
</evidence>
<evidence type="ECO:0000313" key="8">
    <source>
        <dbReference type="Proteomes" id="UP000482155"/>
    </source>
</evidence>
<protein>
    <submittedName>
        <fullName evidence="7">Molybdopterin-dependent oxidoreductase</fullName>
    </submittedName>
</protein>
<dbReference type="InterPro" id="IPR006657">
    <property type="entry name" value="MoPterin_dinucl-bd_dom"/>
</dbReference>
<accession>A0A6B3SNC9</accession>
<evidence type="ECO:0000259" key="6">
    <source>
        <dbReference type="PROSITE" id="PS51669"/>
    </source>
</evidence>
<dbReference type="CDD" id="cd00508">
    <property type="entry name" value="MopB_CT_Fdh-Nap-like"/>
    <property type="match status" value="1"/>
</dbReference>
<dbReference type="GO" id="GO:0016491">
    <property type="term" value="F:oxidoreductase activity"/>
    <property type="evidence" value="ECO:0007669"/>
    <property type="project" value="InterPro"/>
</dbReference>
<keyword evidence="1" id="KW-0004">4Fe-4S</keyword>
<dbReference type="InterPro" id="IPR050123">
    <property type="entry name" value="Prok_molybdopt-oxidoreductase"/>
</dbReference>